<evidence type="ECO:0000313" key="16">
    <source>
        <dbReference type="RefSeq" id="XP_015950233.3"/>
    </source>
</evidence>
<evidence type="ECO:0000256" key="9">
    <source>
        <dbReference type="ARBA" id="ARBA00023004"/>
    </source>
</evidence>
<dbReference type="Pfam" id="PF01866">
    <property type="entry name" value="Diphthamide_syn"/>
    <property type="match status" value="1"/>
</dbReference>
<dbReference type="PANTHER" id="PTHR10762">
    <property type="entry name" value="DIPHTHAMIDE BIOSYNTHESIS PROTEIN"/>
    <property type="match status" value="1"/>
</dbReference>
<protein>
    <recommendedName>
        <fullName evidence="5">2-(3-amino-3-carboxypropyl)histidine synthase subunit 1</fullName>
        <ecNumber evidence="4">2.5.1.108</ecNumber>
    </recommendedName>
    <alternativeName>
        <fullName evidence="12">Diphthamide biosynthesis protein 1</fullName>
    </alternativeName>
    <alternativeName>
        <fullName evidence="13">Diphtheria toxin resistance protein 1</fullName>
    </alternativeName>
    <alternativeName>
        <fullName evidence="11">S-adenosyl-L-methionine:L-histidine 3-amino-3-carboxypropyltransferase 1</fullName>
    </alternativeName>
</protein>
<evidence type="ECO:0000256" key="3">
    <source>
        <dbReference type="ARBA" id="ARBA00010173"/>
    </source>
</evidence>
<evidence type="ECO:0000256" key="8">
    <source>
        <dbReference type="ARBA" id="ARBA00022723"/>
    </source>
</evidence>
<reference evidence="16" key="1">
    <citation type="submission" date="2025-08" db="UniProtKB">
        <authorList>
            <consortium name="RefSeq"/>
        </authorList>
    </citation>
    <scope>IDENTIFICATION</scope>
    <source>
        <tissue evidence="16">Whole plant</tissue>
    </source>
</reference>
<dbReference type="Gene3D" id="3.40.50.11840">
    <property type="entry name" value="Diphthamide synthesis DPH1/DPH2 domain 1"/>
    <property type="match status" value="1"/>
</dbReference>
<dbReference type="InterPro" id="IPR042264">
    <property type="entry name" value="DPH1/DPH2_2"/>
</dbReference>
<name>A0A6P4CER6_ARADU</name>
<evidence type="ECO:0000256" key="2">
    <source>
        <dbReference type="ARBA" id="ARBA00005156"/>
    </source>
</evidence>
<keyword evidence="9" id="KW-0408">Iron</keyword>
<dbReference type="GO" id="GO:0017183">
    <property type="term" value="P:protein histidyl modification to diphthamide"/>
    <property type="evidence" value="ECO:0007669"/>
    <property type="project" value="UniProtKB-UniPathway"/>
</dbReference>
<accession>A0A6P4CER6</accession>
<dbReference type="NCBIfam" id="TIGR00322">
    <property type="entry name" value="diphth2_R"/>
    <property type="match status" value="1"/>
</dbReference>
<dbReference type="FunFam" id="3.40.50.11860:FF:000002">
    <property type="entry name" value="2-(3-amino-3-carboxypropyl)histidine synthase subunit 1"/>
    <property type="match status" value="1"/>
</dbReference>
<dbReference type="FunFam" id="3.40.50.11850:FF:000002">
    <property type="entry name" value="2-(3-amino-3-carboxypropyl)histidine synthase subunit 1"/>
    <property type="match status" value="1"/>
</dbReference>
<comment type="pathway">
    <text evidence="2">Protein modification; peptidyl-diphthamide biosynthesis.</text>
</comment>
<comment type="catalytic activity">
    <reaction evidence="14">
        <text>L-histidyl-[translation elongation factor 2] + S-adenosyl-L-methionine = 2-[(3S)-amino-3-carboxypropyl]-L-histidyl-[translation elongation factor 2] + S-methyl-5'-thioadenosine + H(+)</text>
        <dbReference type="Rhea" id="RHEA:36783"/>
        <dbReference type="Rhea" id="RHEA-COMP:9748"/>
        <dbReference type="Rhea" id="RHEA-COMP:9749"/>
        <dbReference type="ChEBI" id="CHEBI:15378"/>
        <dbReference type="ChEBI" id="CHEBI:17509"/>
        <dbReference type="ChEBI" id="CHEBI:29979"/>
        <dbReference type="ChEBI" id="CHEBI:59789"/>
        <dbReference type="ChEBI" id="CHEBI:73995"/>
        <dbReference type="EC" id="2.5.1.108"/>
    </reaction>
</comment>
<dbReference type="GO" id="GO:0051536">
    <property type="term" value="F:iron-sulfur cluster binding"/>
    <property type="evidence" value="ECO:0007669"/>
    <property type="project" value="UniProtKB-KW"/>
</dbReference>
<dbReference type="AlphaFoldDB" id="A0A6P4CER6"/>
<dbReference type="GO" id="GO:0090560">
    <property type="term" value="F:2-(3-amino-3-carboxypropyl)histidine synthase activity"/>
    <property type="evidence" value="ECO:0007669"/>
    <property type="project" value="UniProtKB-EC"/>
</dbReference>
<dbReference type="Gene3D" id="3.40.50.11850">
    <property type="entry name" value="Diphthamide synthesis DPH1/DPH2 domain 2"/>
    <property type="match status" value="1"/>
</dbReference>
<dbReference type="GeneID" id="107475126"/>
<evidence type="ECO:0000256" key="6">
    <source>
        <dbReference type="ARBA" id="ARBA00022679"/>
    </source>
</evidence>
<evidence type="ECO:0000256" key="10">
    <source>
        <dbReference type="ARBA" id="ARBA00023014"/>
    </source>
</evidence>
<evidence type="ECO:0000256" key="1">
    <source>
        <dbReference type="ARBA" id="ARBA00001966"/>
    </source>
</evidence>
<evidence type="ECO:0000256" key="12">
    <source>
        <dbReference type="ARBA" id="ARBA00032574"/>
    </source>
</evidence>
<dbReference type="PANTHER" id="PTHR10762:SF1">
    <property type="entry name" value="2-(3-AMINO-3-CARBOXYPROPYL)HISTIDINE SYNTHASE SUBUNIT 1"/>
    <property type="match status" value="1"/>
</dbReference>
<dbReference type="KEGG" id="adu:107475126"/>
<sequence>GVYGHCGEGSEDVGEREEVHEEALGELKGNALGAGIKNAPNAFVDLEVVVVRENGDGGVEGRVIEDGIGDSVLHKLLRRCGGRWKGKTAVDVTYDTCYVGDFSTAALSADLLIHYGHSCLVLIDSTTIPCLYIFVDNKINVSHFVDTVKLNLESRAQNLVLDGNIQFTFSNRVAKLKLEKSGFRVLVPQSKPLSAGEVLACAAPKVLLIDSFSENLENSIYVFVPDGRFHLEAIMIANLGIKAFRYDPYIEKKFLEEYDHVGIKESRKGAILRAGEEARNWGVVLGTLGRQGKPKILKILEKNMKEKGFLYTVFLMSEINPARIALFEDTVDAWIQISCPRLSIDWGDVFGKPVLNPFKVEIALGVIPGWWEKKKLYCSVSCQKRGDSSCECSCREDENGNGKSDFSGEYPMEYYSQDGGEWNSSYVKKSSRPVRRISVSSVATSAIFQQS</sequence>
<keyword evidence="7" id="KW-0949">S-adenosyl-L-methionine</keyword>
<comment type="cofactor">
    <cofactor evidence="1">
        <name>[4Fe-4S] cluster</name>
        <dbReference type="ChEBI" id="CHEBI:49883"/>
    </cofactor>
</comment>
<dbReference type="UniPathway" id="UPA00559"/>
<evidence type="ECO:0000256" key="4">
    <source>
        <dbReference type="ARBA" id="ARBA00012221"/>
    </source>
</evidence>
<feature type="non-terminal residue" evidence="16">
    <location>
        <position position="1"/>
    </location>
</feature>
<dbReference type="InterPro" id="IPR042265">
    <property type="entry name" value="DPH1/DPH2_3"/>
</dbReference>
<evidence type="ECO:0000256" key="5">
    <source>
        <dbReference type="ARBA" id="ARBA00021915"/>
    </source>
</evidence>
<organism evidence="15 16">
    <name type="scientific">Arachis duranensis</name>
    <name type="common">Wild peanut</name>
    <dbReference type="NCBI Taxonomy" id="130453"/>
    <lineage>
        <taxon>Eukaryota</taxon>
        <taxon>Viridiplantae</taxon>
        <taxon>Streptophyta</taxon>
        <taxon>Embryophyta</taxon>
        <taxon>Tracheophyta</taxon>
        <taxon>Spermatophyta</taxon>
        <taxon>Magnoliopsida</taxon>
        <taxon>eudicotyledons</taxon>
        <taxon>Gunneridae</taxon>
        <taxon>Pentapetalae</taxon>
        <taxon>rosids</taxon>
        <taxon>fabids</taxon>
        <taxon>Fabales</taxon>
        <taxon>Fabaceae</taxon>
        <taxon>Papilionoideae</taxon>
        <taxon>50 kb inversion clade</taxon>
        <taxon>dalbergioids sensu lato</taxon>
        <taxon>Dalbergieae</taxon>
        <taxon>Pterocarpus clade</taxon>
        <taxon>Arachis</taxon>
    </lineage>
</organism>
<comment type="similarity">
    <text evidence="3">Belongs to the DPH1/DPH2 family. DPH1 subfamily.</text>
</comment>
<evidence type="ECO:0000313" key="15">
    <source>
        <dbReference type="Proteomes" id="UP000515211"/>
    </source>
</evidence>
<evidence type="ECO:0000256" key="14">
    <source>
        <dbReference type="ARBA" id="ARBA00048403"/>
    </source>
</evidence>
<keyword evidence="10" id="KW-0411">Iron-sulfur</keyword>
<evidence type="ECO:0000256" key="13">
    <source>
        <dbReference type="ARBA" id="ARBA00032789"/>
    </source>
</evidence>
<dbReference type="InterPro" id="IPR042263">
    <property type="entry name" value="DPH1/DPH2_1"/>
</dbReference>
<dbReference type="Proteomes" id="UP000515211">
    <property type="component" value="Unplaced"/>
</dbReference>
<dbReference type="EC" id="2.5.1.108" evidence="4"/>
<proteinExistence type="inferred from homology"/>
<dbReference type="SFLD" id="SFLDS00032">
    <property type="entry name" value="Radical_SAM_3-amino-3-carboxyp"/>
    <property type="match status" value="1"/>
</dbReference>
<keyword evidence="6" id="KW-0808">Transferase</keyword>
<dbReference type="Gene3D" id="3.40.50.11860">
    <property type="entry name" value="Diphthamide synthesis DPH1/DPH2 domain 3"/>
    <property type="match status" value="1"/>
</dbReference>
<evidence type="ECO:0000256" key="7">
    <source>
        <dbReference type="ARBA" id="ARBA00022691"/>
    </source>
</evidence>
<dbReference type="RefSeq" id="XP_015950233.3">
    <property type="nucleotide sequence ID" value="XM_016094747.3"/>
</dbReference>
<dbReference type="GO" id="GO:0046872">
    <property type="term" value="F:metal ion binding"/>
    <property type="evidence" value="ECO:0007669"/>
    <property type="project" value="UniProtKB-KW"/>
</dbReference>
<keyword evidence="8" id="KW-0479">Metal-binding</keyword>
<dbReference type="InterPro" id="IPR016435">
    <property type="entry name" value="DPH1/DPH2"/>
</dbReference>
<evidence type="ECO:0000256" key="11">
    <source>
        <dbReference type="ARBA" id="ARBA00031690"/>
    </source>
</evidence>
<keyword evidence="15" id="KW-1185">Reference proteome</keyword>
<gene>
    <name evidence="16" type="primary">LOC107475126</name>
</gene>